<dbReference type="GO" id="GO:0006313">
    <property type="term" value="P:DNA transposition"/>
    <property type="evidence" value="ECO:0007669"/>
    <property type="project" value="InterPro"/>
</dbReference>
<feature type="domain" description="Transposase IS200-like" evidence="1">
    <location>
        <begin position="31"/>
        <end position="149"/>
    </location>
</feature>
<proteinExistence type="predicted"/>
<organism evidence="2">
    <name type="scientific">hydrothermal vent metagenome</name>
    <dbReference type="NCBI Taxonomy" id="652676"/>
    <lineage>
        <taxon>unclassified sequences</taxon>
        <taxon>metagenomes</taxon>
        <taxon>ecological metagenomes</taxon>
    </lineage>
</organism>
<dbReference type="PANTHER" id="PTHR36966:SF1">
    <property type="entry name" value="REP-ASSOCIATED TYROSINE TRANSPOSASE"/>
    <property type="match status" value="1"/>
</dbReference>
<dbReference type="InterPro" id="IPR002686">
    <property type="entry name" value="Transposase_17"/>
</dbReference>
<dbReference type="SUPFAM" id="SSF143422">
    <property type="entry name" value="Transposase IS200-like"/>
    <property type="match status" value="1"/>
</dbReference>
<dbReference type="SMART" id="SM01321">
    <property type="entry name" value="Y1_Tnp"/>
    <property type="match status" value="1"/>
</dbReference>
<dbReference type="Gene3D" id="3.30.70.1290">
    <property type="entry name" value="Transposase IS200-like"/>
    <property type="match status" value="1"/>
</dbReference>
<sequence length="194" mass="23202">MEQAQRFHHDLADTLQIRVVQEMSEYHRTFAPGGCFFFTVVTHRRQPHFANENNVKRLREAFVRVKTKHPFTIDAIVVLPDHLHTLWQLPDGDSNYSLRWRLIKHYVSTGLQTDTNHRDEKQVWQRRFWEHTITDERDWRNHMDYIHYNPVKHGYVNSPADWKSGSFSRAVDIGWYDNDWGACEPENILGMDVE</sequence>
<dbReference type="PANTHER" id="PTHR36966">
    <property type="entry name" value="REP-ASSOCIATED TYROSINE TRANSPOSASE"/>
    <property type="match status" value="1"/>
</dbReference>
<dbReference type="AlphaFoldDB" id="A0A3B1BI18"/>
<dbReference type="NCBIfam" id="NF047646">
    <property type="entry name" value="REP_Tyr_transpos"/>
    <property type="match status" value="1"/>
</dbReference>
<dbReference type="GO" id="GO:0043565">
    <property type="term" value="F:sequence-specific DNA binding"/>
    <property type="evidence" value="ECO:0007669"/>
    <property type="project" value="TreeGrafter"/>
</dbReference>
<reference evidence="2" key="1">
    <citation type="submission" date="2018-06" db="EMBL/GenBank/DDBJ databases">
        <authorList>
            <person name="Zhirakovskaya E."/>
        </authorList>
    </citation>
    <scope>NUCLEOTIDE SEQUENCE</scope>
</reference>
<gene>
    <name evidence="2" type="ORF">MNBD_GAMMA19-1544</name>
</gene>
<dbReference type="InterPro" id="IPR052715">
    <property type="entry name" value="RAYT_transposase"/>
</dbReference>
<dbReference type="Pfam" id="PF01797">
    <property type="entry name" value="Y1_Tnp"/>
    <property type="match status" value="1"/>
</dbReference>
<name>A0A3B1BI18_9ZZZZ</name>
<dbReference type="EMBL" id="UOFV01000552">
    <property type="protein sequence ID" value="VAX05845.1"/>
    <property type="molecule type" value="Genomic_DNA"/>
</dbReference>
<dbReference type="InterPro" id="IPR036515">
    <property type="entry name" value="Transposase_17_sf"/>
</dbReference>
<dbReference type="GO" id="GO:0004803">
    <property type="term" value="F:transposase activity"/>
    <property type="evidence" value="ECO:0007669"/>
    <property type="project" value="InterPro"/>
</dbReference>
<evidence type="ECO:0000259" key="1">
    <source>
        <dbReference type="SMART" id="SM01321"/>
    </source>
</evidence>
<accession>A0A3B1BI18</accession>
<evidence type="ECO:0000313" key="2">
    <source>
        <dbReference type="EMBL" id="VAX05845.1"/>
    </source>
</evidence>
<protein>
    <submittedName>
        <fullName evidence="2">Transposase and inactivated derivatives</fullName>
    </submittedName>
</protein>